<dbReference type="Pfam" id="PF01468">
    <property type="entry name" value="GA"/>
    <property type="match status" value="2"/>
</dbReference>
<gene>
    <name evidence="3" type="ORF">CP962_14180</name>
</gene>
<dbReference type="InterPro" id="IPR002988">
    <property type="entry name" value="GA_module"/>
</dbReference>
<accession>A0AA94F6L5</accession>
<dbReference type="Pfam" id="PF07554">
    <property type="entry name" value="FIVAR"/>
    <property type="match status" value="1"/>
</dbReference>
<feature type="non-terminal residue" evidence="3">
    <location>
        <position position="1"/>
    </location>
</feature>
<dbReference type="InterPro" id="IPR009063">
    <property type="entry name" value="Ig/albumin-bd_sf"/>
</dbReference>
<evidence type="ECO:0000313" key="3">
    <source>
        <dbReference type="EMBL" id="RXI27810.1"/>
    </source>
</evidence>
<dbReference type="Gene3D" id="1.20.5.420">
    <property type="entry name" value="Immunoglobulin FC, subunit C"/>
    <property type="match status" value="3"/>
</dbReference>
<feature type="coiled-coil region" evidence="1">
    <location>
        <begin position="47"/>
        <end position="74"/>
    </location>
</feature>
<dbReference type="InterPro" id="IPR020840">
    <property type="entry name" value="Extracell_matrix-bd_GA"/>
</dbReference>
<dbReference type="AlphaFoldDB" id="A0AA94F6L5"/>
<dbReference type="EMBL" id="NXIG01000046">
    <property type="protein sequence ID" value="RXI27810.1"/>
    <property type="molecule type" value="Genomic_DNA"/>
</dbReference>
<protein>
    <recommendedName>
        <fullName evidence="2">Extracellular matrix-binding protein ebh GA module domain-containing protein</fullName>
    </recommendedName>
</protein>
<sequence>DNVLANEKILFGAEKLSYDKSNANDEVKHMNYLNNAQKQSLKDMISHAALRTEVKQLLQKAKVLDEAMKSLEDKTQVVITDTTLPNYTEASEDKKEKVDQTVSHAQAIIDKINGSNVSLDQVQQALEQLTQASENLNGDQRVEESKAHANQTIDQLTHLNSLQQQTAKESVKNATKLEEIATASNNAQALNKVMGKLEQFIN</sequence>
<dbReference type="Proteomes" id="UP000290588">
    <property type="component" value="Unassembled WGS sequence"/>
</dbReference>
<keyword evidence="1" id="KW-0175">Coiled coil</keyword>
<evidence type="ECO:0000256" key="1">
    <source>
        <dbReference type="SAM" id="Coils"/>
    </source>
</evidence>
<dbReference type="RefSeq" id="WP_164967287.1">
    <property type="nucleotide sequence ID" value="NZ_NXIG01000046.1"/>
</dbReference>
<evidence type="ECO:0000313" key="4">
    <source>
        <dbReference type="Proteomes" id="UP000290588"/>
    </source>
</evidence>
<dbReference type="SMART" id="SM00844">
    <property type="entry name" value="GA"/>
    <property type="match status" value="2"/>
</dbReference>
<comment type="caution">
    <text evidence="3">The sequence shown here is derived from an EMBL/GenBank/DDBJ whole genome shotgun (WGS) entry which is preliminary data.</text>
</comment>
<feature type="domain" description="Extracellular matrix-binding protein ebh GA module" evidence="2">
    <location>
        <begin position="3"/>
        <end position="62"/>
    </location>
</feature>
<evidence type="ECO:0000259" key="2">
    <source>
        <dbReference type="SMART" id="SM00844"/>
    </source>
</evidence>
<name>A0AA94F6L5_9BACT</name>
<dbReference type="SUPFAM" id="SSF46997">
    <property type="entry name" value="Bacterial immunoglobulin/albumin-binding domains"/>
    <property type="match status" value="3"/>
</dbReference>
<reference evidence="3 4" key="1">
    <citation type="submission" date="2017-09" db="EMBL/GenBank/DDBJ databases">
        <title>Genomics of the genus Arcobacter.</title>
        <authorList>
            <person name="Perez-Cataluna A."/>
            <person name="Figueras M.J."/>
            <person name="Salas-Masso N."/>
        </authorList>
    </citation>
    <scope>NUCLEOTIDE SEQUENCE [LARGE SCALE GENOMIC DNA]</scope>
    <source>
        <strain evidence="3 4">CECT 7837</strain>
    </source>
</reference>
<feature type="non-terminal residue" evidence="3">
    <location>
        <position position="202"/>
    </location>
</feature>
<proteinExistence type="predicted"/>
<feature type="domain" description="Extracellular matrix-binding protein ebh GA module" evidence="2">
    <location>
        <begin position="129"/>
        <end position="188"/>
    </location>
</feature>
<organism evidence="3 4">
    <name type="scientific">Arcobacter ellisii</name>
    <dbReference type="NCBI Taxonomy" id="913109"/>
    <lineage>
        <taxon>Bacteria</taxon>
        <taxon>Pseudomonadati</taxon>
        <taxon>Campylobacterota</taxon>
        <taxon>Epsilonproteobacteria</taxon>
        <taxon>Campylobacterales</taxon>
        <taxon>Arcobacteraceae</taxon>
        <taxon>Arcobacter</taxon>
    </lineage>
</organism>